<gene>
    <name evidence="1" type="ORF">PHACADRAFT_212141</name>
</gene>
<dbReference type="KEGG" id="pco:PHACADRAFT_212141"/>
<dbReference type="EMBL" id="JH930476">
    <property type="protein sequence ID" value="EKM51497.1"/>
    <property type="molecule type" value="Genomic_DNA"/>
</dbReference>
<dbReference type="HOGENOM" id="CLU_094687_1_0_1"/>
<reference evidence="1 2" key="1">
    <citation type="journal article" date="2012" name="BMC Genomics">
        <title>Comparative genomics of the white-rot fungi, Phanerochaete carnosa and P. chrysosporium, to elucidate the genetic basis of the distinct wood types they colonize.</title>
        <authorList>
            <person name="Suzuki H."/>
            <person name="MacDonald J."/>
            <person name="Syed K."/>
            <person name="Salamov A."/>
            <person name="Hori C."/>
            <person name="Aerts A."/>
            <person name="Henrissat B."/>
            <person name="Wiebenga A."/>
            <person name="vanKuyk P.A."/>
            <person name="Barry K."/>
            <person name="Lindquist E."/>
            <person name="LaButti K."/>
            <person name="Lapidus A."/>
            <person name="Lucas S."/>
            <person name="Coutinho P."/>
            <person name="Gong Y."/>
            <person name="Samejima M."/>
            <person name="Mahadevan R."/>
            <person name="Abou-Zaid M."/>
            <person name="de Vries R.P."/>
            <person name="Igarashi K."/>
            <person name="Yadav J.S."/>
            <person name="Grigoriev I.V."/>
            <person name="Master E.R."/>
        </authorList>
    </citation>
    <scope>NUCLEOTIDE SEQUENCE [LARGE SCALE GENOMIC DNA]</scope>
    <source>
        <strain evidence="1 2">HHB-10118-sp</strain>
    </source>
</reference>
<organism evidence="1 2">
    <name type="scientific">Phanerochaete carnosa (strain HHB-10118-sp)</name>
    <name type="common">White-rot fungus</name>
    <name type="synonym">Peniophora carnosa</name>
    <dbReference type="NCBI Taxonomy" id="650164"/>
    <lineage>
        <taxon>Eukaryota</taxon>
        <taxon>Fungi</taxon>
        <taxon>Dikarya</taxon>
        <taxon>Basidiomycota</taxon>
        <taxon>Agaricomycotina</taxon>
        <taxon>Agaricomycetes</taxon>
        <taxon>Polyporales</taxon>
        <taxon>Phanerochaetaceae</taxon>
        <taxon>Phanerochaete</taxon>
    </lineage>
</organism>
<evidence type="ECO:0000313" key="1">
    <source>
        <dbReference type="EMBL" id="EKM51497.1"/>
    </source>
</evidence>
<proteinExistence type="predicted"/>
<dbReference type="GeneID" id="18913198"/>
<dbReference type="InParanoid" id="K5WMH0"/>
<name>K5WMH0_PHACS</name>
<keyword evidence="2" id="KW-1185">Reference proteome</keyword>
<dbReference type="AlphaFoldDB" id="K5WMH0"/>
<protein>
    <submittedName>
        <fullName evidence="1">Uncharacterized protein</fullName>
    </submittedName>
</protein>
<dbReference type="OrthoDB" id="2602575at2759"/>
<evidence type="ECO:0000313" key="2">
    <source>
        <dbReference type="Proteomes" id="UP000008370"/>
    </source>
</evidence>
<accession>K5WMH0</accession>
<dbReference type="RefSeq" id="XP_007399309.1">
    <property type="nucleotide sequence ID" value="XM_007399247.1"/>
</dbReference>
<sequence>METGANTTIEPNPVHFANDFNLAVQAQLPGVVVPQKIYVPPRPGGHNPTRLSRLMFSSSNGLPGVRVQDVINGTVDVLNATTTPTLSETGVRVTLRICWPGYPEWTKNNAVVLQSNNQPPRNLGDITAQIATAIETFYKEMRTVPEETLGDTSGWELSKIPFESLYLVEIRPVLQASWQPVICVDIA</sequence>
<dbReference type="Proteomes" id="UP000008370">
    <property type="component" value="Unassembled WGS sequence"/>
</dbReference>